<comment type="caution">
    <text evidence="2">The sequence shown here is derived from an EMBL/GenBank/DDBJ whole genome shotgun (WGS) entry which is preliminary data.</text>
</comment>
<feature type="transmembrane region" description="Helical" evidence="1">
    <location>
        <begin position="20"/>
        <end position="44"/>
    </location>
</feature>
<dbReference type="Pfam" id="PF02699">
    <property type="entry name" value="YajC"/>
    <property type="match status" value="1"/>
</dbReference>
<dbReference type="SMART" id="SM01323">
    <property type="entry name" value="YajC"/>
    <property type="match status" value="1"/>
</dbReference>
<keyword evidence="1" id="KW-0812">Transmembrane</keyword>
<reference evidence="2 3" key="1">
    <citation type="submission" date="2013-03" db="EMBL/GenBank/DDBJ databases">
        <title>Genome sequence of Anaplasma phagocytophilum strain CRT38.</title>
        <authorList>
            <person name="Felsheim R.F."/>
            <person name="Kurtti T.J."/>
            <person name="Munderloh U.G."/>
        </authorList>
    </citation>
    <scope>NUCLEOTIDE SEQUENCE [LARGE SCALE GENOMIC DNA]</scope>
    <source>
        <strain evidence="2 3">CRT38</strain>
    </source>
</reference>
<evidence type="ECO:0000313" key="3">
    <source>
        <dbReference type="Proteomes" id="UP000053165"/>
    </source>
</evidence>
<dbReference type="EMBL" id="APHI01000002">
    <property type="protein sequence ID" value="EOA62024.1"/>
    <property type="molecule type" value="Genomic_DNA"/>
</dbReference>
<proteinExistence type="predicted"/>
<name>S6GAC0_ANAPH</name>
<protein>
    <submittedName>
        <fullName evidence="2">Preprotein translocase, YajC subunit</fullName>
    </submittedName>
</protein>
<evidence type="ECO:0000256" key="1">
    <source>
        <dbReference type="SAM" id="Phobius"/>
    </source>
</evidence>
<dbReference type="RefSeq" id="WP_021799483.1">
    <property type="nucleotide sequence ID" value="NZ_APHI01000002.1"/>
</dbReference>
<sequence length="107" mass="11874">MLAFTDVFAADLSSTSAPTAGIGPSTAGFIPLLPICGVFYFLVIPPQQKKLEERNKLLESLKRGDKTGNNPLVYTCICFYEAVYILESLSSHVMACWPYIKCIHIVW</sequence>
<accession>S6GAC0</accession>
<organism evidence="2 3">
    <name type="scientific">Anaplasma phagocytophilum str. CRT38</name>
    <dbReference type="NCBI Taxonomy" id="1269275"/>
    <lineage>
        <taxon>Bacteria</taxon>
        <taxon>Pseudomonadati</taxon>
        <taxon>Pseudomonadota</taxon>
        <taxon>Alphaproteobacteria</taxon>
        <taxon>Rickettsiales</taxon>
        <taxon>Anaplasmataceae</taxon>
        <taxon>Anaplasma</taxon>
        <taxon>phagocytophilum group</taxon>
    </lineage>
</organism>
<keyword evidence="1" id="KW-1133">Transmembrane helix</keyword>
<dbReference type="PRINTS" id="PR01853">
    <property type="entry name" value="YAJCTRNLCASE"/>
</dbReference>
<evidence type="ECO:0000313" key="2">
    <source>
        <dbReference type="EMBL" id="EOA62024.1"/>
    </source>
</evidence>
<keyword evidence="1" id="KW-0472">Membrane</keyword>
<dbReference type="InterPro" id="IPR003849">
    <property type="entry name" value="Preprotein_translocase_YajC"/>
</dbReference>
<dbReference type="Proteomes" id="UP000053165">
    <property type="component" value="Unassembled WGS sequence"/>
</dbReference>
<dbReference type="AlphaFoldDB" id="S6GAC0"/>
<gene>
    <name evidence="2" type="ORF">CRT38_02112</name>
</gene>